<evidence type="ECO:0000313" key="6">
    <source>
        <dbReference type="Proteomes" id="UP001222958"/>
    </source>
</evidence>
<dbReference type="InterPro" id="IPR000917">
    <property type="entry name" value="Sulfatase_N"/>
</dbReference>
<dbReference type="InterPro" id="IPR024607">
    <property type="entry name" value="Sulfatase_CS"/>
</dbReference>
<dbReference type="Gene3D" id="3.40.720.10">
    <property type="entry name" value="Alkaline Phosphatase, subunit A"/>
    <property type="match status" value="1"/>
</dbReference>
<dbReference type="PANTHER" id="PTHR45953:SF1">
    <property type="entry name" value="IDURONATE 2-SULFATASE"/>
    <property type="match status" value="1"/>
</dbReference>
<dbReference type="RefSeq" id="WP_279857994.1">
    <property type="nucleotide sequence ID" value="NZ_JARVUX010000007.1"/>
</dbReference>
<sequence>MKPNIVLMMVDQMRGDCLGVNGNEFIETPNLDMMATEGYNFENAYTAVPSCIASRAAILTGMSQKSHGRVGYEDGVSWNYENTIASEFSKAGYHTQCIGKMHVYPERNLCGFHNIMLHDGYLHFARNKEGKASTQIEQCDDYLKWFREKKGHNVDLIDIGLDCNSWVSRPWGYEENLHPTNWVVNESIDFLRRRDPSKPFFLKMSFVRPHSPLDPLKFYFDMYKDEDLPAPLMGDWANKEDEENRGKDINCIKGIINKKALKRAKAAYYGSITHIDHQIGRFLIALSEYGELNNTIFLFVSDHGDMMGDHNWFRKGIPYEGSARVPFFIYDPGNLLKGKKGKVFDEVLELRDIMPTLLDFAHISIPNSVEGLSLKDLIEERNSTWREYIHGEHSFGEDSNHYIVTKKDKFLWFSQRDEEQYFDLEKDPKELTNRINSEEYKERIDYLRKILIKELEGREEGYTDGNRLLKGHPVSTLKHIRE</sequence>
<keyword evidence="3 5" id="KW-0378">Hydrolase</keyword>
<comment type="caution">
    <text evidence="5">The sequence shown here is derived from an EMBL/GenBank/DDBJ whole genome shotgun (WGS) entry which is preliminary data.</text>
</comment>
<reference evidence="5" key="1">
    <citation type="submission" date="2023-04" db="EMBL/GenBank/DDBJ databases">
        <title>Epidemiological investigation of Clostridium perfringens isolated from cattle.</title>
        <authorList>
            <person name="Tian R."/>
        </authorList>
    </citation>
    <scope>NUCLEOTIDE SEQUENCE</scope>
    <source>
        <strain evidence="5">ZWCP172</strain>
    </source>
</reference>
<organism evidence="5 6">
    <name type="scientific">Clostridium perfringens</name>
    <dbReference type="NCBI Taxonomy" id="1502"/>
    <lineage>
        <taxon>Bacteria</taxon>
        <taxon>Bacillati</taxon>
        <taxon>Bacillota</taxon>
        <taxon>Clostridia</taxon>
        <taxon>Eubacteriales</taxon>
        <taxon>Clostridiaceae</taxon>
        <taxon>Clostridium</taxon>
    </lineage>
</organism>
<evidence type="ECO:0000256" key="1">
    <source>
        <dbReference type="ARBA" id="ARBA00008779"/>
    </source>
</evidence>
<keyword evidence="2" id="KW-0479">Metal-binding</keyword>
<evidence type="ECO:0000313" key="5">
    <source>
        <dbReference type="EMBL" id="MDH2336993.1"/>
    </source>
</evidence>
<proteinExistence type="inferred from homology"/>
<name>A0AAP4EFX0_CLOPF</name>
<dbReference type="InterPro" id="IPR017850">
    <property type="entry name" value="Alkaline_phosphatase_core_sf"/>
</dbReference>
<dbReference type="GO" id="GO:0004065">
    <property type="term" value="F:arylsulfatase activity"/>
    <property type="evidence" value="ECO:0007669"/>
    <property type="project" value="UniProtKB-EC"/>
</dbReference>
<comment type="similarity">
    <text evidence="1">Belongs to the sulfatase family.</text>
</comment>
<accession>A0AAP4EFX0</accession>
<dbReference type="SUPFAM" id="SSF53649">
    <property type="entry name" value="Alkaline phosphatase-like"/>
    <property type="match status" value="1"/>
</dbReference>
<protein>
    <submittedName>
        <fullName evidence="5">Arylsulfatase</fullName>
        <ecNumber evidence="5">3.1.6.1</ecNumber>
    </submittedName>
</protein>
<dbReference type="Proteomes" id="UP001222958">
    <property type="component" value="Unassembled WGS sequence"/>
</dbReference>
<dbReference type="EC" id="3.1.6.1" evidence="5"/>
<dbReference type="GO" id="GO:0046872">
    <property type="term" value="F:metal ion binding"/>
    <property type="evidence" value="ECO:0007669"/>
    <property type="project" value="UniProtKB-KW"/>
</dbReference>
<gene>
    <name evidence="5" type="ORF">QDQ28_12455</name>
</gene>
<dbReference type="EMBL" id="JARVUX010000007">
    <property type="protein sequence ID" value="MDH2336993.1"/>
    <property type="molecule type" value="Genomic_DNA"/>
</dbReference>
<dbReference type="NCBIfam" id="NF010322">
    <property type="entry name" value="PRK13759.1"/>
    <property type="match status" value="1"/>
</dbReference>
<dbReference type="PROSITE" id="PS00149">
    <property type="entry name" value="SULFATASE_2"/>
    <property type="match status" value="1"/>
</dbReference>
<evidence type="ECO:0000256" key="3">
    <source>
        <dbReference type="ARBA" id="ARBA00022801"/>
    </source>
</evidence>
<dbReference type="GO" id="GO:0005737">
    <property type="term" value="C:cytoplasm"/>
    <property type="evidence" value="ECO:0007669"/>
    <property type="project" value="TreeGrafter"/>
</dbReference>
<dbReference type="Pfam" id="PF00884">
    <property type="entry name" value="Sulfatase"/>
    <property type="match status" value="1"/>
</dbReference>
<dbReference type="PANTHER" id="PTHR45953">
    <property type="entry name" value="IDURONATE 2-SULFATASE"/>
    <property type="match status" value="1"/>
</dbReference>
<dbReference type="AlphaFoldDB" id="A0AAP4EFX0"/>
<dbReference type="CDD" id="cd16022">
    <property type="entry name" value="sulfatase_like"/>
    <property type="match status" value="1"/>
</dbReference>
<feature type="domain" description="Sulfatase N-terminal" evidence="4">
    <location>
        <begin position="3"/>
        <end position="362"/>
    </location>
</feature>
<evidence type="ECO:0000256" key="2">
    <source>
        <dbReference type="ARBA" id="ARBA00022723"/>
    </source>
</evidence>
<evidence type="ECO:0000259" key="4">
    <source>
        <dbReference type="Pfam" id="PF00884"/>
    </source>
</evidence>